<keyword evidence="4" id="KW-1185">Reference proteome</keyword>
<reference evidence="4" key="1">
    <citation type="journal article" date="2019" name="Int. J. Syst. Evol. Microbiol.">
        <title>The Global Catalogue of Microorganisms (GCM) 10K type strain sequencing project: providing services to taxonomists for standard genome sequencing and annotation.</title>
        <authorList>
            <consortium name="The Broad Institute Genomics Platform"/>
            <consortium name="The Broad Institute Genome Sequencing Center for Infectious Disease"/>
            <person name="Wu L."/>
            <person name="Ma J."/>
        </authorList>
    </citation>
    <scope>NUCLEOTIDE SEQUENCE [LARGE SCALE GENOMIC DNA]</scope>
    <source>
        <strain evidence="4">JCM 9458</strain>
    </source>
</reference>
<dbReference type="Gene3D" id="1.10.12.10">
    <property type="entry name" value="Lyase 2-enoyl-coa Hydratase, Chain A, domain 2"/>
    <property type="match status" value="1"/>
</dbReference>
<dbReference type="EMBL" id="BAAAYN010000102">
    <property type="protein sequence ID" value="GAA3398884.1"/>
    <property type="molecule type" value="Genomic_DNA"/>
</dbReference>
<dbReference type="InterPro" id="IPR018376">
    <property type="entry name" value="Enoyl-CoA_hyd/isom_CS"/>
</dbReference>
<protein>
    <submittedName>
        <fullName evidence="3">Enoyl-CoA hydratase-related protein</fullName>
    </submittedName>
</protein>
<dbReference type="RefSeq" id="WP_345733908.1">
    <property type="nucleotide sequence ID" value="NZ_BAAAYN010000102.1"/>
</dbReference>
<dbReference type="PANTHER" id="PTHR43459:SF1">
    <property type="entry name" value="EG:BACN32G11.4 PROTEIN"/>
    <property type="match status" value="1"/>
</dbReference>
<evidence type="ECO:0000313" key="4">
    <source>
        <dbReference type="Proteomes" id="UP001501676"/>
    </source>
</evidence>
<evidence type="ECO:0000313" key="3">
    <source>
        <dbReference type="EMBL" id="GAA3398884.1"/>
    </source>
</evidence>
<dbReference type="InterPro" id="IPR001753">
    <property type="entry name" value="Enoyl-CoA_hydra/iso"/>
</dbReference>
<dbReference type="SUPFAM" id="SSF52096">
    <property type="entry name" value="ClpP/crotonase"/>
    <property type="match status" value="1"/>
</dbReference>
<dbReference type="PROSITE" id="PS00166">
    <property type="entry name" value="ENOYL_COA_HYDRATASE"/>
    <property type="match status" value="1"/>
</dbReference>
<evidence type="ECO:0000256" key="2">
    <source>
        <dbReference type="RuleBase" id="RU003707"/>
    </source>
</evidence>
<dbReference type="Proteomes" id="UP001501676">
    <property type="component" value="Unassembled WGS sequence"/>
</dbReference>
<proteinExistence type="inferred from homology"/>
<organism evidence="3 4">
    <name type="scientific">Cryptosporangium minutisporangium</name>
    <dbReference type="NCBI Taxonomy" id="113569"/>
    <lineage>
        <taxon>Bacteria</taxon>
        <taxon>Bacillati</taxon>
        <taxon>Actinomycetota</taxon>
        <taxon>Actinomycetes</taxon>
        <taxon>Cryptosporangiales</taxon>
        <taxon>Cryptosporangiaceae</taxon>
        <taxon>Cryptosporangium</taxon>
    </lineage>
</organism>
<evidence type="ECO:0000256" key="1">
    <source>
        <dbReference type="ARBA" id="ARBA00005254"/>
    </source>
</evidence>
<dbReference type="Pfam" id="PF00378">
    <property type="entry name" value="ECH_1"/>
    <property type="match status" value="1"/>
</dbReference>
<sequence>MSGTSEVLLERIGAAAVVTLNRPRRRNALDAAAKTALHETLARVAADDGVRAVLLTGAGDAFCVGQDLAEHAEALRADPAHAFDTVERDYAPIVSLLATMDKPVVAGVNGACVGAGLALALACDVRVFAEDAVLATAFTGIGLTCDSGLSATLAGAVGVSRARELVLLGTSFRPADAVAWGVSGTVVARSEVEAAGRTLVAELAQGPTAAYAATKRLFAASPHERSLDATLRAEARAQAALGLTADHAGAVEAFLAKQKPVFTGR</sequence>
<dbReference type="PANTHER" id="PTHR43459">
    <property type="entry name" value="ENOYL-COA HYDRATASE"/>
    <property type="match status" value="1"/>
</dbReference>
<gene>
    <name evidence="3" type="ORF">GCM10020369_83440</name>
</gene>
<dbReference type="InterPro" id="IPR014748">
    <property type="entry name" value="Enoyl-CoA_hydra_C"/>
</dbReference>
<dbReference type="Gene3D" id="3.90.226.10">
    <property type="entry name" value="2-enoyl-CoA Hydratase, Chain A, domain 1"/>
    <property type="match status" value="1"/>
</dbReference>
<dbReference type="CDD" id="cd06558">
    <property type="entry name" value="crotonase-like"/>
    <property type="match status" value="1"/>
</dbReference>
<comment type="caution">
    <text evidence="3">The sequence shown here is derived from an EMBL/GenBank/DDBJ whole genome shotgun (WGS) entry which is preliminary data.</text>
</comment>
<accession>A0ABP6TDA7</accession>
<name>A0ABP6TDA7_9ACTN</name>
<comment type="similarity">
    <text evidence="1 2">Belongs to the enoyl-CoA hydratase/isomerase family.</text>
</comment>
<dbReference type="InterPro" id="IPR029045">
    <property type="entry name" value="ClpP/crotonase-like_dom_sf"/>
</dbReference>